<dbReference type="Gene3D" id="3.40.50.720">
    <property type="entry name" value="NAD(P)-binding Rossmann-like Domain"/>
    <property type="match status" value="1"/>
</dbReference>
<dbReference type="InterPro" id="IPR036291">
    <property type="entry name" value="NAD(P)-bd_dom_sf"/>
</dbReference>
<dbReference type="RefSeq" id="WP_055041048.1">
    <property type="nucleotide sequence ID" value="NZ_LKBH01000207.1"/>
</dbReference>
<dbReference type="GO" id="GO:0008446">
    <property type="term" value="F:GDP-mannose 4,6-dehydratase activity"/>
    <property type="evidence" value="ECO:0007669"/>
    <property type="project" value="UniProtKB-UniRule"/>
</dbReference>
<dbReference type="InterPro" id="IPR006368">
    <property type="entry name" value="GDP_Man_deHydtase"/>
</dbReference>
<dbReference type="InterPro" id="IPR016040">
    <property type="entry name" value="NAD(P)-bd_dom"/>
</dbReference>
<evidence type="ECO:0000256" key="1">
    <source>
        <dbReference type="ARBA" id="ARBA00001937"/>
    </source>
</evidence>
<gene>
    <name evidence="5" type="primary">gmd</name>
    <name evidence="7" type="ORF">AOG55_08880</name>
</gene>
<comment type="caution">
    <text evidence="7">The sequence shown here is derived from an EMBL/GenBank/DDBJ whole genome shotgun (WGS) entry which is preliminary data.</text>
</comment>
<evidence type="ECO:0000313" key="8">
    <source>
        <dbReference type="Proteomes" id="UP000050301"/>
    </source>
</evidence>
<keyword evidence="4 5" id="KW-0456">Lyase</keyword>
<dbReference type="CDD" id="cd05260">
    <property type="entry name" value="GDP_MD_SDR_e"/>
    <property type="match status" value="1"/>
</dbReference>
<keyword evidence="8" id="KW-1185">Reference proteome</keyword>
<evidence type="ECO:0000259" key="6">
    <source>
        <dbReference type="Pfam" id="PF16363"/>
    </source>
</evidence>
<dbReference type="SUPFAM" id="SSF51735">
    <property type="entry name" value="NAD(P)-binding Rossmann-fold domains"/>
    <property type="match status" value="1"/>
</dbReference>
<organism evidence="7 8">
    <name type="scientific">Acidiplasma cupricumulans</name>
    <dbReference type="NCBI Taxonomy" id="312540"/>
    <lineage>
        <taxon>Archaea</taxon>
        <taxon>Methanobacteriati</taxon>
        <taxon>Thermoplasmatota</taxon>
        <taxon>Thermoplasmata</taxon>
        <taxon>Thermoplasmatales</taxon>
        <taxon>Ferroplasmaceae</taxon>
        <taxon>Acidiplasma</taxon>
    </lineage>
</organism>
<evidence type="ECO:0000256" key="5">
    <source>
        <dbReference type="HAMAP-Rule" id="MF_00955"/>
    </source>
</evidence>
<proteinExistence type="inferred from homology"/>
<evidence type="ECO:0000313" key="7">
    <source>
        <dbReference type="EMBL" id="KQB34862.1"/>
    </source>
</evidence>
<dbReference type="EC" id="4.2.1.47" evidence="3 5"/>
<comment type="cofactor">
    <cofactor evidence="1 5">
        <name>NADP(+)</name>
        <dbReference type="ChEBI" id="CHEBI:58349"/>
    </cofactor>
</comment>
<comment type="catalytic activity">
    <reaction evidence="5">
        <text>GDP-alpha-D-mannose = GDP-4-dehydro-alpha-D-rhamnose + H2O</text>
        <dbReference type="Rhea" id="RHEA:23820"/>
        <dbReference type="ChEBI" id="CHEBI:15377"/>
        <dbReference type="ChEBI" id="CHEBI:57527"/>
        <dbReference type="ChEBI" id="CHEBI:57964"/>
        <dbReference type="EC" id="4.2.1.47"/>
    </reaction>
</comment>
<comment type="caution">
    <text evidence="5">Lacks conserved residue(s) required for the propagation of feature annotation.</text>
</comment>
<reference evidence="7 8" key="1">
    <citation type="submission" date="2015-09" db="EMBL/GenBank/DDBJ databases">
        <title>Heavy metals and arsenic resistance mechanisms in polyextremophilic archaea of the family Ferroplasmaceae.</title>
        <authorList>
            <person name="Bulaev A.G."/>
            <person name="Kanygina A.V."/>
        </authorList>
    </citation>
    <scope>NUCLEOTIDE SEQUENCE [LARGE SCALE GENOMIC DNA]</scope>
    <source>
        <strain evidence="7 8">BH2</strain>
    </source>
</reference>
<protein>
    <recommendedName>
        <fullName evidence="3 5">GDP-mannose 4,6-dehydratase</fullName>
        <ecNumber evidence="3 5">4.2.1.47</ecNumber>
    </recommendedName>
    <alternativeName>
        <fullName evidence="5">GDP-D-mannose dehydratase</fullName>
    </alternativeName>
</protein>
<dbReference type="InParanoid" id="A0A0Q0RHT0"/>
<name>A0A0Q0RHT0_9ARCH</name>
<accession>A0A0Q0RHT0</accession>
<feature type="domain" description="NAD(P)-binding" evidence="6">
    <location>
        <begin position="5"/>
        <end position="312"/>
    </location>
</feature>
<keyword evidence="5" id="KW-0521">NADP</keyword>
<dbReference type="HAMAP" id="MF_00955">
    <property type="entry name" value="GDP_Man_dehydratase"/>
    <property type="match status" value="1"/>
</dbReference>
<dbReference type="GO" id="GO:0070401">
    <property type="term" value="F:NADP+ binding"/>
    <property type="evidence" value="ECO:0007669"/>
    <property type="project" value="UniProtKB-UniRule"/>
</dbReference>
<dbReference type="PANTHER" id="PTHR43715:SF1">
    <property type="entry name" value="GDP-MANNOSE 4,6 DEHYDRATASE"/>
    <property type="match status" value="1"/>
</dbReference>
<dbReference type="AlphaFoldDB" id="A0A0Q0RHT0"/>
<evidence type="ECO:0000256" key="2">
    <source>
        <dbReference type="ARBA" id="ARBA00009263"/>
    </source>
</evidence>
<dbReference type="Pfam" id="PF16363">
    <property type="entry name" value="GDP_Man_Dehyd"/>
    <property type="match status" value="1"/>
</dbReference>
<comment type="function">
    <text evidence="5">Catalyzes the conversion of GDP-D-mannose to GDP-4-dehydro-6-deoxy-D-mannose.</text>
</comment>
<dbReference type="Gene3D" id="3.90.25.10">
    <property type="entry name" value="UDP-galactose 4-epimerase, domain 1"/>
    <property type="match status" value="1"/>
</dbReference>
<dbReference type="FunFam" id="3.40.50.720:FF:000924">
    <property type="entry name" value="GDP-mannose 4,6 dehydratase"/>
    <property type="match status" value="1"/>
</dbReference>
<evidence type="ECO:0000256" key="4">
    <source>
        <dbReference type="ARBA" id="ARBA00023239"/>
    </source>
</evidence>
<dbReference type="GO" id="GO:0042351">
    <property type="term" value="P:'de novo' GDP-L-fucose biosynthetic process"/>
    <property type="evidence" value="ECO:0007669"/>
    <property type="project" value="TreeGrafter"/>
</dbReference>
<dbReference type="EMBL" id="LKBH01000207">
    <property type="protein sequence ID" value="KQB34862.1"/>
    <property type="molecule type" value="Genomic_DNA"/>
</dbReference>
<sequence length="351" mass="40715">MKKALITGITGQDGAYLAKLLLEKNYKVYGLYRRISTPNFWRLQSLGIYDKINLISGDLSDLSSILNAFKASEPDEVYHLAAQSFVEASFESPLATAEVTGLSTTRILEAVKLYYRDTKVYFAGTSEMFGSAYNDKALNENDVFKPMSPYAAAKLYGYWISRIYREGYGLFISSGILFNHESEIRGLEFVTRKIVNEVAKIYYGLEKKIKLGNINAKRDWGYAPEYVDAMYRMLQADKPDDYVIATDETHTVEEFLKYAFDYVNMDYHKYLEIDKKFLRPLDVPALRGDYTKAKKELQWEPKTKFPDLVRLMMGEELKRWDMYLKGEKFPWDVPNYPNENNLLKTYRGNVK</sequence>
<dbReference type="PANTHER" id="PTHR43715">
    <property type="entry name" value="GDP-MANNOSE 4,6-DEHYDRATASE"/>
    <property type="match status" value="1"/>
</dbReference>
<comment type="similarity">
    <text evidence="2 5">Belongs to the NAD(P)-dependent epimerase/dehydratase family. GDP-mannose 4,6-dehydratase subfamily.</text>
</comment>
<evidence type="ECO:0000256" key="3">
    <source>
        <dbReference type="ARBA" id="ARBA00011989"/>
    </source>
</evidence>
<dbReference type="Proteomes" id="UP000050301">
    <property type="component" value="Unassembled WGS sequence"/>
</dbReference>